<evidence type="ECO:0000256" key="2">
    <source>
        <dbReference type="ARBA" id="ARBA00022801"/>
    </source>
</evidence>
<evidence type="ECO:0000256" key="1">
    <source>
        <dbReference type="ARBA" id="ARBA00022500"/>
    </source>
</evidence>
<keyword evidence="5" id="KW-1185">Reference proteome</keyword>
<dbReference type="AlphaFoldDB" id="E6W0R3"/>
<evidence type="ECO:0000313" key="4">
    <source>
        <dbReference type="EMBL" id="ADU66408.1"/>
    </source>
</evidence>
<dbReference type="SUPFAM" id="SSF64438">
    <property type="entry name" value="CNF1/YfiH-like putative cysteine hydrolases"/>
    <property type="match status" value="1"/>
</dbReference>
<dbReference type="EC" id="3.5.1.44" evidence="3"/>
<name>E6W0R3_DESIS</name>
<comment type="function">
    <text evidence="3">Probably deamidates glutamine residues to glutamate on methyl-accepting chemotaxis receptors (MCPs), playing an important role in chemotaxis.</text>
</comment>
<reference evidence="4 5" key="1">
    <citation type="submission" date="2010-12" db="EMBL/GenBank/DDBJ databases">
        <title>Complete sequence of Desulfurispirillum indicum S5.</title>
        <authorList>
            <consortium name="US DOE Joint Genome Institute"/>
            <person name="Lucas S."/>
            <person name="Copeland A."/>
            <person name="Lapidus A."/>
            <person name="Cheng J.-F."/>
            <person name="Goodwin L."/>
            <person name="Pitluck S."/>
            <person name="Chertkov O."/>
            <person name="Held B."/>
            <person name="Detter J.C."/>
            <person name="Han C."/>
            <person name="Tapia R."/>
            <person name="Land M."/>
            <person name="Hauser L."/>
            <person name="Kyrpides N."/>
            <person name="Ivanova N."/>
            <person name="Mikhailova N."/>
            <person name="Haggblom M."/>
            <person name="Rauschenbach I."/>
            <person name="Bini E."/>
            <person name="Woyke T."/>
        </authorList>
    </citation>
    <scope>NUCLEOTIDE SEQUENCE [LARGE SCALE GENOMIC DNA]</scope>
    <source>
        <strain evidence="5">ATCC BAA-1389 / DSM 22839 / S5</strain>
    </source>
</reference>
<dbReference type="PANTHER" id="PTHR35147">
    <property type="entry name" value="CHEMORECEPTOR GLUTAMINE DEAMIDASE CHED-RELATED"/>
    <property type="match status" value="1"/>
</dbReference>
<dbReference type="KEGG" id="din:Selin_1678"/>
<dbReference type="Proteomes" id="UP000002572">
    <property type="component" value="Chromosome"/>
</dbReference>
<comment type="catalytic activity">
    <reaction evidence="3">
        <text>L-glutaminyl-[protein] + H2O = L-glutamyl-[protein] + NH4(+)</text>
        <dbReference type="Rhea" id="RHEA:16441"/>
        <dbReference type="Rhea" id="RHEA-COMP:10207"/>
        <dbReference type="Rhea" id="RHEA-COMP:10208"/>
        <dbReference type="ChEBI" id="CHEBI:15377"/>
        <dbReference type="ChEBI" id="CHEBI:28938"/>
        <dbReference type="ChEBI" id="CHEBI:29973"/>
        <dbReference type="ChEBI" id="CHEBI:30011"/>
        <dbReference type="EC" id="3.5.1.44"/>
    </reaction>
</comment>
<evidence type="ECO:0000313" key="5">
    <source>
        <dbReference type="Proteomes" id="UP000002572"/>
    </source>
</evidence>
<dbReference type="eggNOG" id="COG1871">
    <property type="taxonomic scope" value="Bacteria"/>
</dbReference>
<dbReference type="InterPro" id="IPR005659">
    <property type="entry name" value="Chemorcpt_Glu_NH3ase_CheD"/>
</dbReference>
<proteinExistence type="inferred from homology"/>
<dbReference type="HOGENOM" id="CLU_087854_2_0_0"/>
<dbReference type="PANTHER" id="PTHR35147:SF1">
    <property type="entry name" value="CHEMORECEPTOR GLUTAMINE DEAMIDASE CHED-RELATED"/>
    <property type="match status" value="1"/>
</dbReference>
<sequence length="162" mass="17741">MRKLSQAICLKPAEALIGEHPQTIYTILGSCVCVIMHSPRLKITGITHALMPSIGQASTTTPLKYADGCVRFLHDAFRSRGVKPHELTVSVFGGSRMANQPRRHAWISVGELNVEVTLTLLRELGYPISHQETGGINGRKVFINCASGEVLLKRLPTLPECL</sequence>
<dbReference type="RefSeq" id="WP_013506288.1">
    <property type="nucleotide sequence ID" value="NC_014836.1"/>
</dbReference>
<dbReference type="GO" id="GO:0006935">
    <property type="term" value="P:chemotaxis"/>
    <property type="evidence" value="ECO:0007669"/>
    <property type="project" value="UniProtKB-UniRule"/>
</dbReference>
<dbReference type="HAMAP" id="MF_01440">
    <property type="entry name" value="CheD"/>
    <property type="match status" value="1"/>
</dbReference>
<dbReference type="CDD" id="cd16352">
    <property type="entry name" value="CheD"/>
    <property type="match status" value="1"/>
</dbReference>
<keyword evidence="1 3" id="KW-0145">Chemotaxis</keyword>
<dbReference type="GO" id="GO:0050568">
    <property type="term" value="F:protein-glutamine glutaminase activity"/>
    <property type="evidence" value="ECO:0007669"/>
    <property type="project" value="UniProtKB-UniRule"/>
</dbReference>
<dbReference type="Gene3D" id="3.30.1330.200">
    <property type="match status" value="1"/>
</dbReference>
<organism evidence="4 5">
    <name type="scientific">Desulfurispirillum indicum (strain ATCC BAA-1389 / DSM 22839 / S5)</name>
    <dbReference type="NCBI Taxonomy" id="653733"/>
    <lineage>
        <taxon>Bacteria</taxon>
        <taxon>Pseudomonadati</taxon>
        <taxon>Chrysiogenota</taxon>
        <taxon>Chrysiogenia</taxon>
        <taxon>Chrysiogenales</taxon>
        <taxon>Chrysiogenaceae</taxon>
        <taxon>Desulfurispirillum</taxon>
    </lineage>
</organism>
<dbReference type="STRING" id="653733.Selin_1678"/>
<evidence type="ECO:0000256" key="3">
    <source>
        <dbReference type="HAMAP-Rule" id="MF_01440"/>
    </source>
</evidence>
<comment type="similarity">
    <text evidence="3">Belongs to the CheD family.</text>
</comment>
<dbReference type="EMBL" id="CP002432">
    <property type="protein sequence ID" value="ADU66408.1"/>
    <property type="molecule type" value="Genomic_DNA"/>
</dbReference>
<dbReference type="Pfam" id="PF03975">
    <property type="entry name" value="CheD"/>
    <property type="match status" value="1"/>
</dbReference>
<keyword evidence="2 3" id="KW-0378">Hydrolase</keyword>
<accession>E6W0R3</accession>
<dbReference type="PROSITE" id="PS51257">
    <property type="entry name" value="PROKAR_LIPOPROTEIN"/>
    <property type="match status" value="1"/>
</dbReference>
<gene>
    <name evidence="3" type="primary">cheD</name>
    <name evidence="4" type="ordered locus">Selin_1678</name>
</gene>
<protein>
    <recommendedName>
        <fullName evidence="3">Probable chemoreceptor glutamine deamidase CheD</fullName>
        <ecNumber evidence="3">3.5.1.44</ecNumber>
    </recommendedName>
</protein>
<dbReference type="InterPro" id="IPR011324">
    <property type="entry name" value="Cytotoxic_necrot_fac-like_cat"/>
</dbReference>
<dbReference type="InterPro" id="IPR038592">
    <property type="entry name" value="CheD-like_sf"/>
</dbReference>
<dbReference type="InParanoid" id="E6W0R3"/>